<evidence type="ECO:0000256" key="1">
    <source>
        <dbReference type="ARBA" id="ARBA00008535"/>
    </source>
</evidence>
<evidence type="ECO:0000256" key="2">
    <source>
        <dbReference type="ARBA" id="ARBA00022741"/>
    </source>
</evidence>
<gene>
    <name evidence="6" type="primary">LOC118406521</name>
</gene>
<keyword evidence="2" id="KW-0547">Nucleotide-binding</keyword>
<dbReference type="GeneID" id="118406521"/>
<dbReference type="InterPro" id="IPR045058">
    <property type="entry name" value="GIMA/IAN/Toc"/>
</dbReference>
<keyword evidence="3" id="KW-0342">GTP-binding</keyword>
<feature type="domain" description="AIG1-type G" evidence="4">
    <location>
        <begin position="263"/>
        <end position="469"/>
    </location>
</feature>
<dbReference type="Pfam" id="PF04548">
    <property type="entry name" value="AIG1"/>
    <property type="match status" value="2"/>
</dbReference>
<dbReference type="OrthoDB" id="8954335at2759"/>
<dbReference type="PROSITE" id="PS51720">
    <property type="entry name" value="G_AIG1"/>
    <property type="match status" value="2"/>
</dbReference>
<sequence length="497" mass="55973">MATWIVKIVCYVLSQGSFDDSQTKTLLLFGKTGSGKSATGNTILGDKKFKVSSKGQTTKTYQVETCQVAGMTPNLTIIDTPDITESKQENNPSFDPMMEVAKWIVEAKDGVDAVLFVHRFGVRFSDQQKEVFKALEDNFGKEIFLHMIVVLTYGDEYERVREEEGITLEGYLSDKWNGLSKLLERVNNRVVVFDNRTKDGAKRAKQVEDLITRLKTVMEENGGRPYKSKYLPPRGSSTVVSGAKHSDAAISSGDAPLSQKEKDATMNLLLFGKTGSGKSATGNTIIGSREFNVSSKTNTTKTCEAKTCQQFGLSLKVIDTPDITDATHDPAEEVTKWFQEASGSIHALLLVHHFGDRFKDQERSVYSSLERFFGPEIFKHTIAIITYGDEATRVEEEEGVTMESYLADEWNGLESLMKRVRYRWVLFDNRTKDQEKKEDQMGKLISRIHEVLREHQGQPYRCKLGGQEGISLGQEFLVRHVYQLLMRDNSRPGCTLF</sequence>
<proteinExistence type="inferred from homology"/>
<dbReference type="GO" id="GO:0005525">
    <property type="term" value="F:GTP binding"/>
    <property type="evidence" value="ECO:0007669"/>
    <property type="project" value="UniProtKB-KW"/>
</dbReference>
<comment type="similarity">
    <text evidence="1">Belongs to the TRAFAC class TrmE-Era-EngA-EngB-Septin-like GTPase superfamily. AIG1/Toc34/Toc159-like paraseptin GTPase family. IAN subfamily.</text>
</comment>
<evidence type="ECO:0000313" key="5">
    <source>
        <dbReference type="Proteomes" id="UP000001554"/>
    </source>
</evidence>
<dbReference type="InterPro" id="IPR027417">
    <property type="entry name" value="P-loop_NTPase"/>
</dbReference>
<dbReference type="PANTHER" id="PTHR10903">
    <property type="entry name" value="GTPASE, IMAP FAMILY MEMBER-RELATED"/>
    <property type="match status" value="1"/>
</dbReference>
<dbReference type="PANTHER" id="PTHR10903:SF184">
    <property type="entry name" value="GTP-BINDING PROTEIN A"/>
    <property type="match status" value="1"/>
</dbReference>
<keyword evidence="5" id="KW-1185">Reference proteome</keyword>
<dbReference type="OMA" id="DEWNGLE"/>
<dbReference type="KEGG" id="bfo:118406521"/>
<dbReference type="Gene3D" id="3.40.50.300">
    <property type="entry name" value="P-loop containing nucleotide triphosphate hydrolases"/>
    <property type="match status" value="2"/>
</dbReference>
<organism evidence="5 6">
    <name type="scientific">Branchiostoma floridae</name>
    <name type="common">Florida lancelet</name>
    <name type="synonym">Amphioxus</name>
    <dbReference type="NCBI Taxonomy" id="7739"/>
    <lineage>
        <taxon>Eukaryota</taxon>
        <taxon>Metazoa</taxon>
        <taxon>Chordata</taxon>
        <taxon>Cephalochordata</taxon>
        <taxon>Leptocardii</taxon>
        <taxon>Amphioxiformes</taxon>
        <taxon>Branchiostomatidae</taxon>
        <taxon>Branchiostoma</taxon>
    </lineage>
</organism>
<evidence type="ECO:0000256" key="3">
    <source>
        <dbReference type="ARBA" id="ARBA00023134"/>
    </source>
</evidence>
<reference evidence="6" key="2">
    <citation type="submission" date="2025-08" db="UniProtKB">
        <authorList>
            <consortium name="RefSeq"/>
        </authorList>
    </citation>
    <scope>IDENTIFICATION</scope>
    <source>
        <strain evidence="6">S238N-H82</strain>
        <tissue evidence="6">Testes</tissue>
    </source>
</reference>
<dbReference type="InterPro" id="IPR006703">
    <property type="entry name" value="G_AIG1"/>
</dbReference>
<reference evidence="5" key="1">
    <citation type="journal article" date="2020" name="Nat. Ecol. Evol.">
        <title>Deeply conserved synteny resolves early events in vertebrate evolution.</title>
        <authorList>
            <person name="Simakov O."/>
            <person name="Marletaz F."/>
            <person name="Yue J.X."/>
            <person name="O'Connell B."/>
            <person name="Jenkins J."/>
            <person name="Brandt A."/>
            <person name="Calef R."/>
            <person name="Tung C.H."/>
            <person name="Huang T.K."/>
            <person name="Schmutz J."/>
            <person name="Satoh N."/>
            <person name="Yu J.K."/>
            <person name="Putnam N.H."/>
            <person name="Green R.E."/>
            <person name="Rokhsar D.S."/>
        </authorList>
    </citation>
    <scope>NUCLEOTIDE SEQUENCE [LARGE SCALE GENOMIC DNA]</scope>
    <source>
        <strain evidence="5">S238N-H82</strain>
    </source>
</reference>
<dbReference type="AlphaFoldDB" id="A0A9J7HQB3"/>
<dbReference type="FunFam" id="3.40.50.300:FF:000840">
    <property type="entry name" value="Immune-associated nucleotide-binding protein 9"/>
    <property type="match status" value="2"/>
</dbReference>
<feature type="domain" description="AIG1-type G" evidence="4">
    <location>
        <begin position="21"/>
        <end position="235"/>
    </location>
</feature>
<evidence type="ECO:0000259" key="4">
    <source>
        <dbReference type="PROSITE" id="PS51720"/>
    </source>
</evidence>
<name>A0A9J7HQB3_BRAFL</name>
<evidence type="ECO:0000313" key="6">
    <source>
        <dbReference type="RefSeq" id="XP_035662475.1"/>
    </source>
</evidence>
<accession>A0A9J7HQB3</accession>
<protein>
    <submittedName>
        <fullName evidence="6">GTPase IMAP family member 8-like</fullName>
    </submittedName>
</protein>
<dbReference type="RefSeq" id="XP_035662475.1">
    <property type="nucleotide sequence ID" value="XM_035806582.1"/>
</dbReference>
<dbReference type="Proteomes" id="UP000001554">
    <property type="component" value="Chromosome 19"/>
</dbReference>
<dbReference type="SUPFAM" id="SSF52540">
    <property type="entry name" value="P-loop containing nucleoside triphosphate hydrolases"/>
    <property type="match status" value="2"/>
</dbReference>